<dbReference type="PANTHER" id="PTHR34387:SF1">
    <property type="entry name" value="PERIPLASMIC IMMUNOGENIC PROTEIN"/>
    <property type="match status" value="1"/>
</dbReference>
<organism evidence="2 3">
    <name type="scientific">Sphingomonas xinjiangensis</name>
    <dbReference type="NCBI Taxonomy" id="643568"/>
    <lineage>
        <taxon>Bacteria</taxon>
        <taxon>Pseudomonadati</taxon>
        <taxon>Pseudomonadota</taxon>
        <taxon>Alphaproteobacteria</taxon>
        <taxon>Sphingomonadales</taxon>
        <taxon>Sphingomonadaceae</taxon>
        <taxon>Sphingomonas</taxon>
    </lineage>
</organism>
<reference evidence="2 3" key="1">
    <citation type="submission" date="2020-08" db="EMBL/GenBank/DDBJ databases">
        <title>Genomic Encyclopedia of Type Strains, Phase IV (KMG-IV): sequencing the most valuable type-strain genomes for metagenomic binning, comparative biology and taxonomic classification.</title>
        <authorList>
            <person name="Goeker M."/>
        </authorList>
    </citation>
    <scope>NUCLEOTIDE SEQUENCE [LARGE SCALE GENOMIC DNA]</scope>
    <source>
        <strain evidence="2 3">DSM 26736</strain>
    </source>
</reference>
<evidence type="ECO:0000256" key="1">
    <source>
        <dbReference type="SAM" id="SignalP"/>
    </source>
</evidence>
<dbReference type="PANTHER" id="PTHR34387">
    <property type="entry name" value="SLR1258 PROTEIN"/>
    <property type="match status" value="1"/>
</dbReference>
<accession>A0A840YR76</accession>
<dbReference type="GO" id="GO:0006974">
    <property type="term" value="P:DNA damage response"/>
    <property type="evidence" value="ECO:0007669"/>
    <property type="project" value="TreeGrafter"/>
</dbReference>
<gene>
    <name evidence="2" type="ORF">FHT02_002547</name>
</gene>
<comment type="caution">
    <text evidence="2">The sequence shown here is derived from an EMBL/GenBank/DDBJ whole genome shotgun (WGS) entry which is preliminary data.</text>
</comment>
<feature type="chain" id="PRO_5032828715" description="SIMPL domain-containing protein" evidence="1">
    <location>
        <begin position="22"/>
        <end position="238"/>
    </location>
</feature>
<protein>
    <recommendedName>
        <fullName evidence="4">SIMPL domain-containing protein</fullName>
    </recommendedName>
</protein>
<name>A0A840YR76_9SPHN</name>
<keyword evidence="1" id="KW-0732">Signal</keyword>
<dbReference type="AlphaFoldDB" id="A0A840YR76"/>
<dbReference type="Pfam" id="PF04402">
    <property type="entry name" value="SIMPL"/>
    <property type="match status" value="1"/>
</dbReference>
<dbReference type="Proteomes" id="UP000527143">
    <property type="component" value="Unassembled WGS sequence"/>
</dbReference>
<proteinExistence type="predicted"/>
<dbReference type="Gene3D" id="3.30.110.170">
    <property type="entry name" value="Protein of unknown function (DUF541), domain 1"/>
    <property type="match status" value="1"/>
</dbReference>
<dbReference type="RefSeq" id="WP_184088036.1">
    <property type="nucleotide sequence ID" value="NZ_JACIJF010000007.1"/>
</dbReference>
<dbReference type="EMBL" id="JACIJF010000007">
    <property type="protein sequence ID" value="MBB5711303.1"/>
    <property type="molecule type" value="Genomic_DNA"/>
</dbReference>
<feature type="signal peptide" evidence="1">
    <location>
        <begin position="1"/>
        <end position="21"/>
    </location>
</feature>
<dbReference type="InterPro" id="IPR052022">
    <property type="entry name" value="26kDa_periplasmic_antigen"/>
</dbReference>
<sequence length="238" mass="24806">MIRHLLLATALAGASALPAAAQEIRPVILPDGTLLDIAAEGSATRVPDLAVIQAGVITQAATAAAAMQANGARMANVIAALRSSGIAERDLQTAVVSLNPVYRNEDNQPPVITGYQASNQLTVRFRDVAKSGTILDTLVLQGANNVSGPNLTVEKPEAATDEARTDAVKKARARAELYARAAGLRVDRILSIAESGAGVAPEIVVSGVRRMTFAPADTQVLPGEREITANVSVRFLLK</sequence>
<dbReference type="InterPro" id="IPR007497">
    <property type="entry name" value="SIMPL/DUF541"/>
</dbReference>
<evidence type="ECO:0008006" key="4">
    <source>
        <dbReference type="Google" id="ProtNLM"/>
    </source>
</evidence>
<evidence type="ECO:0000313" key="3">
    <source>
        <dbReference type="Proteomes" id="UP000527143"/>
    </source>
</evidence>
<dbReference type="Gene3D" id="3.30.70.2970">
    <property type="entry name" value="Protein of unknown function (DUF541), domain 2"/>
    <property type="match status" value="1"/>
</dbReference>
<keyword evidence="3" id="KW-1185">Reference proteome</keyword>
<evidence type="ECO:0000313" key="2">
    <source>
        <dbReference type="EMBL" id="MBB5711303.1"/>
    </source>
</evidence>